<evidence type="ECO:0000256" key="3">
    <source>
        <dbReference type="HAMAP-Rule" id="MF_00272"/>
    </source>
</evidence>
<keyword evidence="2 3" id="KW-0450">Lipoyl</keyword>
<dbReference type="PROSITE" id="PS00189">
    <property type="entry name" value="LIPOYL"/>
    <property type="match status" value="1"/>
</dbReference>
<dbReference type="NCBIfam" id="TIGR00527">
    <property type="entry name" value="gcvH"/>
    <property type="match status" value="1"/>
</dbReference>
<dbReference type="PROSITE" id="PS50968">
    <property type="entry name" value="BIOTINYL_LIPOYL"/>
    <property type="match status" value="1"/>
</dbReference>
<dbReference type="EMBL" id="CP033169">
    <property type="protein sequence ID" value="AYO29814.1"/>
    <property type="molecule type" value="Genomic_DNA"/>
</dbReference>
<evidence type="ECO:0000259" key="5">
    <source>
        <dbReference type="PROSITE" id="PS50968"/>
    </source>
</evidence>
<dbReference type="RefSeq" id="WP_122014169.1">
    <property type="nucleotide sequence ID" value="NZ_CP033169.1"/>
</dbReference>
<evidence type="ECO:0000313" key="6">
    <source>
        <dbReference type="EMBL" id="AYO29814.1"/>
    </source>
</evidence>
<dbReference type="InterPro" id="IPR002930">
    <property type="entry name" value="GCV_H"/>
</dbReference>
<dbReference type="CDD" id="cd06848">
    <property type="entry name" value="GCS_H"/>
    <property type="match status" value="1"/>
</dbReference>
<comment type="cofactor">
    <cofactor evidence="3">
        <name>(R)-lipoate</name>
        <dbReference type="ChEBI" id="CHEBI:83088"/>
    </cofactor>
    <text evidence="3">Binds 1 lipoyl cofactor covalently.</text>
</comment>
<evidence type="ECO:0000256" key="2">
    <source>
        <dbReference type="ARBA" id="ARBA00022823"/>
    </source>
</evidence>
<dbReference type="GO" id="GO:0019464">
    <property type="term" value="P:glycine decarboxylation via glycine cleavage system"/>
    <property type="evidence" value="ECO:0007669"/>
    <property type="project" value="UniProtKB-UniRule"/>
</dbReference>
<dbReference type="GO" id="GO:0009249">
    <property type="term" value="P:protein lipoylation"/>
    <property type="evidence" value="ECO:0007669"/>
    <property type="project" value="TreeGrafter"/>
</dbReference>
<reference evidence="6 7" key="1">
    <citation type="submission" date="2018-10" db="EMBL/GenBank/DDBJ databases">
        <authorList>
            <person name="Zhang X."/>
        </authorList>
    </citation>
    <scope>NUCLEOTIDE SEQUENCE [LARGE SCALE GENOMIC DNA]</scope>
    <source>
        <strain evidence="6 7">SK-G1</strain>
    </source>
</reference>
<evidence type="ECO:0000256" key="4">
    <source>
        <dbReference type="PIRSR" id="PIRSR617453-50"/>
    </source>
</evidence>
<keyword evidence="7" id="KW-1185">Reference proteome</keyword>
<gene>
    <name evidence="3 6" type="primary">gcvH</name>
    <name evidence="6" type="ORF">D2962_03595</name>
</gene>
<dbReference type="Pfam" id="PF01597">
    <property type="entry name" value="GCV_H"/>
    <property type="match status" value="1"/>
</dbReference>
<dbReference type="SUPFAM" id="SSF51230">
    <property type="entry name" value="Single hybrid motif"/>
    <property type="match status" value="1"/>
</dbReference>
<accession>A0A3G2R2V4</accession>
<feature type="modified residue" description="N6-lipoyllysine" evidence="3 4">
    <location>
        <position position="64"/>
    </location>
</feature>
<evidence type="ECO:0000313" key="7">
    <source>
        <dbReference type="Proteomes" id="UP000280960"/>
    </source>
</evidence>
<dbReference type="HAMAP" id="MF_00272">
    <property type="entry name" value="GcvH"/>
    <property type="match status" value="1"/>
</dbReference>
<sequence length="128" mass="14107">MSKIPKNLLYTEEHEWILVEGSRGTIGITDHAQEALGDVVYVDLPKVGDKVVKGETFGTVESVKAASDIYAPVSGTVVEVNEALKDNPELINKSPYEDAWMIVVELDDESELDELLGPEDYENILEGE</sequence>
<dbReference type="InterPro" id="IPR033753">
    <property type="entry name" value="GCV_H/Fam206"/>
</dbReference>
<dbReference type="NCBIfam" id="NF002270">
    <property type="entry name" value="PRK01202.1"/>
    <property type="match status" value="1"/>
</dbReference>
<comment type="function">
    <text evidence="3">The glycine cleavage system catalyzes the degradation of glycine. The H protein shuttles the methylamine group of glycine from the P protein to the T protein.</text>
</comment>
<dbReference type="InterPro" id="IPR003016">
    <property type="entry name" value="2-oxoA_DH_lipoyl-BS"/>
</dbReference>
<organism evidence="6 7">
    <name type="scientific">Biomaibacter acetigenes</name>
    <dbReference type="NCBI Taxonomy" id="2316383"/>
    <lineage>
        <taxon>Bacteria</taxon>
        <taxon>Bacillati</taxon>
        <taxon>Bacillota</taxon>
        <taxon>Clostridia</taxon>
        <taxon>Thermosediminibacterales</taxon>
        <taxon>Tepidanaerobacteraceae</taxon>
        <taxon>Biomaibacter</taxon>
    </lineage>
</organism>
<dbReference type="GO" id="GO:0005960">
    <property type="term" value="C:glycine cleavage complex"/>
    <property type="evidence" value="ECO:0007669"/>
    <property type="project" value="InterPro"/>
</dbReference>
<protein>
    <recommendedName>
        <fullName evidence="3">Glycine cleavage system H protein</fullName>
    </recommendedName>
</protein>
<dbReference type="InterPro" id="IPR017453">
    <property type="entry name" value="GCV_H_sub"/>
</dbReference>
<dbReference type="GO" id="GO:0005737">
    <property type="term" value="C:cytoplasm"/>
    <property type="evidence" value="ECO:0007669"/>
    <property type="project" value="TreeGrafter"/>
</dbReference>
<comment type="similarity">
    <text evidence="1 3">Belongs to the GcvH family.</text>
</comment>
<comment type="subunit">
    <text evidence="3">The glycine cleavage system is composed of four proteins: P, T, L and H.</text>
</comment>
<proteinExistence type="inferred from homology"/>
<dbReference type="InterPro" id="IPR011053">
    <property type="entry name" value="Single_hybrid_motif"/>
</dbReference>
<dbReference type="KEGG" id="bacg:D2962_03595"/>
<name>A0A3G2R2V4_9FIRM</name>
<dbReference type="PANTHER" id="PTHR11715:SF3">
    <property type="entry name" value="GLYCINE CLEAVAGE SYSTEM H PROTEIN-RELATED"/>
    <property type="match status" value="1"/>
</dbReference>
<dbReference type="Proteomes" id="UP000280960">
    <property type="component" value="Chromosome"/>
</dbReference>
<dbReference type="Gene3D" id="2.40.50.100">
    <property type="match status" value="1"/>
</dbReference>
<dbReference type="AlphaFoldDB" id="A0A3G2R2V4"/>
<dbReference type="InterPro" id="IPR000089">
    <property type="entry name" value="Biotin_lipoyl"/>
</dbReference>
<feature type="domain" description="Lipoyl-binding" evidence="5">
    <location>
        <begin position="23"/>
        <end position="105"/>
    </location>
</feature>
<dbReference type="PANTHER" id="PTHR11715">
    <property type="entry name" value="GLYCINE CLEAVAGE SYSTEM H PROTEIN"/>
    <property type="match status" value="1"/>
</dbReference>
<evidence type="ECO:0000256" key="1">
    <source>
        <dbReference type="ARBA" id="ARBA00009249"/>
    </source>
</evidence>